<feature type="domain" description="DUF4874" evidence="3">
    <location>
        <begin position="45"/>
        <end position="209"/>
    </location>
</feature>
<organism evidence="4 5">
    <name type="scientific">Nonomuraea mesophila</name>
    <dbReference type="NCBI Taxonomy" id="2530382"/>
    <lineage>
        <taxon>Bacteria</taxon>
        <taxon>Bacillati</taxon>
        <taxon>Actinomycetota</taxon>
        <taxon>Actinomycetes</taxon>
        <taxon>Streptosporangiales</taxon>
        <taxon>Streptosporangiaceae</taxon>
        <taxon>Nonomuraea</taxon>
    </lineage>
</organism>
<evidence type="ECO:0000259" key="2">
    <source>
        <dbReference type="Pfam" id="PF16116"/>
    </source>
</evidence>
<proteinExistence type="predicted"/>
<dbReference type="InterPro" id="IPR032379">
    <property type="entry name" value="DUF4874"/>
</dbReference>
<evidence type="ECO:0000313" key="5">
    <source>
        <dbReference type="Proteomes" id="UP000295136"/>
    </source>
</evidence>
<dbReference type="RefSeq" id="WP_132628831.1">
    <property type="nucleotide sequence ID" value="NZ_SMLD01000011.1"/>
</dbReference>
<evidence type="ECO:0000313" key="4">
    <source>
        <dbReference type="EMBL" id="TDE57999.1"/>
    </source>
</evidence>
<dbReference type="InterPro" id="IPR032267">
    <property type="entry name" value="DUF4832"/>
</dbReference>
<name>A0A4R5FUW7_9ACTN</name>
<feature type="domain" description="DUF4832" evidence="2">
    <location>
        <begin position="234"/>
        <end position="436"/>
    </location>
</feature>
<comment type="caution">
    <text evidence="4">The sequence shown here is derived from an EMBL/GenBank/DDBJ whole genome shotgun (WGS) entry which is preliminary data.</text>
</comment>
<keyword evidence="1" id="KW-0732">Signal</keyword>
<dbReference type="EMBL" id="SMLD01000011">
    <property type="protein sequence ID" value="TDE57999.1"/>
    <property type="molecule type" value="Genomic_DNA"/>
</dbReference>
<evidence type="ECO:0000259" key="3">
    <source>
        <dbReference type="Pfam" id="PF16173"/>
    </source>
</evidence>
<keyword evidence="5" id="KW-1185">Reference proteome</keyword>
<dbReference type="Pfam" id="PF16173">
    <property type="entry name" value="DUF4874"/>
    <property type="match status" value="1"/>
</dbReference>
<protein>
    <submittedName>
        <fullName evidence="4">DUF4832 domain-containing protein</fullName>
    </submittedName>
</protein>
<feature type="signal peptide" evidence="1">
    <location>
        <begin position="1"/>
        <end position="23"/>
    </location>
</feature>
<dbReference type="Pfam" id="PF16116">
    <property type="entry name" value="DUF4832"/>
    <property type="match status" value="1"/>
</dbReference>
<gene>
    <name evidence="4" type="ORF">E1295_06915</name>
</gene>
<evidence type="ECO:0000256" key="1">
    <source>
        <dbReference type="SAM" id="SignalP"/>
    </source>
</evidence>
<dbReference type="AlphaFoldDB" id="A0A4R5FUW7"/>
<dbReference type="Proteomes" id="UP000295136">
    <property type="component" value="Unassembled WGS sequence"/>
</dbReference>
<accession>A0A4R5FUW7</accession>
<sequence length="456" mass="49646">MVKRILALIVLLCAPLAVAPAHASAAAGGDRGTVTYARTSAAFVNPERGLYHHSGDCDKDDFSVETLRGYRADDHISLVMCVFYLAEFKDGPISPAALAQLHQQLGTVRQAGLKAILRFAYTTSTDGDDAPKERVLAHLDQLAPYLRANEDVIYLMQAGFVGAWGEWYYTRNFGDQGVVTDADWAKRKAVVDKILAVLPSTRMAQLRTPLFKRTMYSAGPLPPGQAHDGSAPARLGHHNDCFLASPDDYGTYADPAVEYPYLRAETAFVAMGGETCNPNPPRSDCPTAKEELAGFHYSYLNTDYHPGVLGGWAAGGCLDEISRRLGYRFALRSGAYPDRAARGGVLPVAFTVRNDGYASPVNPRDAALVLRDTATSAVHRFPLATDPRTWQAGETTTIRERIRLPGSLPRGRYELLLDLPDPKLPGRAEYSIRLANEGTWEPGTGLNALLHTVTVT</sequence>
<reference evidence="4 5" key="1">
    <citation type="submission" date="2019-03" db="EMBL/GenBank/DDBJ databases">
        <title>Draft genome sequences of novel Actinobacteria.</title>
        <authorList>
            <person name="Sahin N."/>
            <person name="Ay H."/>
            <person name="Saygin H."/>
        </authorList>
    </citation>
    <scope>NUCLEOTIDE SEQUENCE [LARGE SCALE GENOMIC DNA]</scope>
    <source>
        <strain evidence="4 5">6K102</strain>
    </source>
</reference>
<feature type="chain" id="PRO_5020733983" evidence="1">
    <location>
        <begin position="24"/>
        <end position="456"/>
    </location>
</feature>